<proteinExistence type="predicted"/>
<keyword evidence="2" id="KW-0238">DNA-binding</keyword>
<organism evidence="5 6">
    <name type="scientific">Comamonas flocculans</name>
    <dbReference type="NCBI Taxonomy" id="2597701"/>
    <lineage>
        <taxon>Bacteria</taxon>
        <taxon>Pseudomonadati</taxon>
        <taxon>Pseudomonadota</taxon>
        <taxon>Betaproteobacteria</taxon>
        <taxon>Burkholderiales</taxon>
        <taxon>Comamonadaceae</taxon>
        <taxon>Comamonas</taxon>
    </lineage>
</organism>
<dbReference type="SMART" id="SM00895">
    <property type="entry name" value="FCD"/>
    <property type="match status" value="1"/>
</dbReference>
<dbReference type="PANTHER" id="PTHR43537:SF20">
    <property type="entry name" value="HTH-TYPE TRANSCRIPTIONAL REPRESSOR GLAR"/>
    <property type="match status" value="1"/>
</dbReference>
<dbReference type="InterPro" id="IPR011711">
    <property type="entry name" value="GntR_C"/>
</dbReference>
<evidence type="ECO:0000256" key="1">
    <source>
        <dbReference type="ARBA" id="ARBA00023015"/>
    </source>
</evidence>
<evidence type="ECO:0000256" key="2">
    <source>
        <dbReference type="ARBA" id="ARBA00023125"/>
    </source>
</evidence>
<dbReference type="Pfam" id="PF00392">
    <property type="entry name" value="GntR"/>
    <property type="match status" value="1"/>
</dbReference>
<reference evidence="5 6" key="1">
    <citation type="submission" date="2019-07" db="EMBL/GenBank/DDBJ databases">
        <title>Complete genome sequence of Comamonas sp. NLF 7-7 isolated from livestock.</title>
        <authorList>
            <person name="Kim D.H."/>
            <person name="Kim J.G."/>
        </authorList>
    </citation>
    <scope>NUCLEOTIDE SEQUENCE [LARGE SCALE GENOMIC DNA]</scope>
    <source>
        <strain evidence="5 6">NLF 7-7</strain>
    </source>
</reference>
<name>A0A5B8RTQ1_9BURK</name>
<dbReference type="InterPro" id="IPR000524">
    <property type="entry name" value="Tscrpt_reg_HTH_GntR"/>
</dbReference>
<evidence type="ECO:0000259" key="4">
    <source>
        <dbReference type="PROSITE" id="PS50949"/>
    </source>
</evidence>
<dbReference type="KEGG" id="cof:FOZ74_08240"/>
<dbReference type="Proteomes" id="UP000321199">
    <property type="component" value="Chromosome"/>
</dbReference>
<dbReference type="InterPro" id="IPR036390">
    <property type="entry name" value="WH_DNA-bd_sf"/>
</dbReference>
<dbReference type="InterPro" id="IPR036388">
    <property type="entry name" value="WH-like_DNA-bd_sf"/>
</dbReference>
<keyword evidence="6" id="KW-1185">Reference proteome</keyword>
<dbReference type="Gene3D" id="1.20.120.530">
    <property type="entry name" value="GntR ligand-binding domain-like"/>
    <property type="match status" value="1"/>
</dbReference>
<dbReference type="GO" id="GO:0003677">
    <property type="term" value="F:DNA binding"/>
    <property type="evidence" value="ECO:0007669"/>
    <property type="project" value="UniProtKB-KW"/>
</dbReference>
<feature type="domain" description="HTH gntR-type" evidence="4">
    <location>
        <begin position="21"/>
        <end position="88"/>
    </location>
</feature>
<accession>A0A5B8RTQ1</accession>
<dbReference type="SUPFAM" id="SSF46785">
    <property type="entry name" value="Winged helix' DNA-binding domain"/>
    <property type="match status" value="1"/>
</dbReference>
<dbReference type="PANTHER" id="PTHR43537">
    <property type="entry name" value="TRANSCRIPTIONAL REGULATOR, GNTR FAMILY"/>
    <property type="match status" value="1"/>
</dbReference>
<gene>
    <name evidence="5" type="ORF">FOZ74_08240</name>
</gene>
<sequence length="251" mass="27875">MAKRSITPHSLGANGQNGGARTLIERAYEQLRADIIEGRLAPGEKLRVEHLKDHYEVSAGTLREAITRLVSDALVVAEGQRGFRVAPIALEELEDITRLRVQIETEALRQSIQAGDSAWREAVQAAYAALSHAEPIVPARRREWELLNLRFHEALLSGHASPWTLRVLRLLSRHSERYRSVGMHLPGSQREVHAEHTEIYEYAMAGQDARAALALEAHIRATPDALIRALREGRITLPSADAHQVGEALLA</sequence>
<dbReference type="PROSITE" id="PS50949">
    <property type="entry name" value="HTH_GNTR"/>
    <property type="match status" value="1"/>
</dbReference>
<evidence type="ECO:0000313" key="6">
    <source>
        <dbReference type="Proteomes" id="UP000321199"/>
    </source>
</evidence>
<keyword evidence="1" id="KW-0805">Transcription regulation</keyword>
<dbReference type="SMART" id="SM00345">
    <property type="entry name" value="HTH_GNTR"/>
    <property type="match status" value="1"/>
</dbReference>
<dbReference type="GO" id="GO:0003700">
    <property type="term" value="F:DNA-binding transcription factor activity"/>
    <property type="evidence" value="ECO:0007669"/>
    <property type="project" value="InterPro"/>
</dbReference>
<dbReference type="InterPro" id="IPR008920">
    <property type="entry name" value="TF_FadR/GntR_C"/>
</dbReference>
<evidence type="ECO:0000256" key="3">
    <source>
        <dbReference type="ARBA" id="ARBA00023163"/>
    </source>
</evidence>
<dbReference type="Pfam" id="PF07729">
    <property type="entry name" value="FCD"/>
    <property type="match status" value="1"/>
</dbReference>
<protein>
    <submittedName>
        <fullName evidence="5">GntR family transcriptional regulator</fullName>
    </submittedName>
</protein>
<keyword evidence="3" id="KW-0804">Transcription</keyword>
<dbReference type="AlphaFoldDB" id="A0A5B8RTQ1"/>
<dbReference type="Gene3D" id="1.10.10.10">
    <property type="entry name" value="Winged helix-like DNA-binding domain superfamily/Winged helix DNA-binding domain"/>
    <property type="match status" value="1"/>
</dbReference>
<dbReference type="EMBL" id="CP042344">
    <property type="protein sequence ID" value="QEA13019.1"/>
    <property type="molecule type" value="Genomic_DNA"/>
</dbReference>
<dbReference type="SUPFAM" id="SSF48008">
    <property type="entry name" value="GntR ligand-binding domain-like"/>
    <property type="match status" value="1"/>
</dbReference>
<dbReference type="OrthoDB" id="9799812at2"/>
<evidence type="ECO:0000313" key="5">
    <source>
        <dbReference type="EMBL" id="QEA13019.1"/>
    </source>
</evidence>
<dbReference type="RefSeq" id="WP_146912612.1">
    <property type="nucleotide sequence ID" value="NZ_CP042344.1"/>
</dbReference>